<evidence type="ECO:0000313" key="1">
    <source>
        <dbReference type="EMBL" id="MDP5273688.1"/>
    </source>
</evidence>
<gene>
    <name evidence="1" type="ORF">Q5Y73_06205</name>
</gene>
<protein>
    <submittedName>
        <fullName evidence="1">LamG-like jellyroll fold domain-containing protein</fullName>
    </submittedName>
</protein>
<dbReference type="EMBL" id="JAVAMP010000002">
    <property type="protein sequence ID" value="MDP5273688.1"/>
    <property type="molecule type" value="Genomic_DNA"/>
</dbReference>
<organism evidence="1 2">
    <name type="scientific">Chengkuizengella axinellae</name>
    <dbReference type="NCBI Taxonomy" id="3064388"/>
    <lineage>
        <taxon>Bacteria</taxon>
        <taxon>Bacillati</taxon>
        <taxon>Bacillota</taxon>
        <taxon>Bacilli</taxon>
        <taxon>Bacillales</taxon>
        <taxon>Paenibacillaceae</taxon>
        <taxon>Chengkuizengella</taxon>
    </lineage>
</organism>
<reference evidence="1 2" key="1">
    <citation type="submission" date="2023-08" db="EMBL/GenBank/DDBJ databases">
        <authorList>
            <person name="Park J.-S."/>
        </authorList>
    </citation>
    <scope>NUCLEOTIDE SEQUENCE [LARGE SCALE GENOMIC DNA]</scope>
    <source>
        <strain evidence="1 2">2205SS18-9</strain>
    </source>
</reference>
<dbReference type="Proteomes" id="UP001231941">
    <property type="component" value="Unassembled WGS sequence"/>
</dbReference>
<keyword evidence="2" id="KW-1185">Reference proteome</keyword>
<proteinExistence type="predicted"/>
<dbReference type="Gene3D" id="2.60.120.200">
    <property type="match status" value="1"/>
</dbReference>
<dbReference type="SUPFAM" id="SSF49899">
    <property type="entry name" value="Concanavalin A-like lectins/glucanases"/>
    <property type="match status" value="1"/>
</dbReference>
<dbReference type="Gene3D" id="2.60.120.260">
    <property type="entry name" value="Galactose-binding domain-like"/>
    <property type="match status" value="1"/>
</dbReference>
<dbReference type="Pfam" id="PF13385">
    <property type="entry name" value="Laminin_G_3"/>
    <property type="match status" value="1"/>
</dbReference>
<dbReference type="InterPro" id="IPR013320">
    <property type="entry name" value="ConA-like_dom_sf"/>
</dbReference>
<name>A0ABT9IWQ4_9BACL</name>
<evidence type="ECO:0000313" key="2">
    <source>
        <dbReference type="Proteomes" id="UP001231941"/>
    </source>
</evidence>
<dbReference type="RefSeq" id="WP_305990995.1">
    <property type="nucleotide sequence ID" value="NZ_JAVAMP010000002.1"/>
</dbReference>
<accession>A0ABT9IWQ4</accession>
<sequence length="424" mass="48010">MSKAHKGSGLILKEQLIPVLHHTFHLSCNEDGNASYHGKLITPEVETYTLRGGEGIFHDNVIAVEDSTENLLSTQLGCDCFFTTDEGWTMKNDANYISMIEKSNSSYYGDYILKVIDNDGNIETNEWGGVYAGVVTNLTPLTNYTMSIRYKVVGWTEGDIDVWSHWRDSNGVLSSKSSDYKLDYSTFDGKWHYLENTKSCPEGYDSKHFYIGMNKTNLGCTILVDAIQFEEKEFATSFVNGSRAQGKLYFKDVVNPNEFTMSLWFNIPYMHRVSTNNTGIMGNWYHPIIELCPSSNRGQTGFSIAAGPEPANYSRKLRMRFPYGVTSDVVIQDKQWYHLAVTYDGNDYIVYCNGEIACLYKGGLAPTIYEDTVLMVGGGYYGRANILVNDLRIDPIAVSENDIKAWYESQAPFYNPYDYRAYGY</sequence>
<comment type="caution">
    <text evidence="1">The sequence shown here is derived from an EMBL/GenBank/DDBJ whole genome shotgun (WGS) entry which is preliminary data.</text>
</comment>